<dbReference type="SUPFAM" id="SSF54001">
    <property type="entry name" value="Cysteine proteinases"/>
    <property type="match status" value="1"/>
</dbReference>
<dbReference type="AlphaFoldDB" id="A0AAW1CL39"/>
<gene>
    <name evidence="2" type="ORF">O3M35_004228</name>
</gene>
<comment type="caution">
    <text evidence="2">The sequence shown here is derived from an EMBL/GenBank/DDBJ whole genome shotgun (WGS) entry which is preliminary data.</text>
</comment>
<reference evidence="2 3" key="1">
    <citation type="submission" date="2022-12" db="EMBL/GenBank/DDBJ databases">
        <title>Chromosome-level genome assembly of true bugs.</title>
        <authorList>
            <person name="Ma L."/>
            <person name="Li H."/>
        </authorList>
    </citation>
    <scope>NUCLEOTIDE SEQUENCE [LARGE SCALE GENOMIC DNA]</scope>
    <source>
        <strain evidence="2">Lab_2022b</strain>
    </source>
</reference>
<dbReference type="Gene3D" id="3.90.70.10">
    <property type="entry name" value="Cysteine proteinases"/>
    <property type="match status" value="1"/>
</dbReference>
<dbReference type="EMBL" id="JAPXFL010000014">
    <property type="protein sequence ID" value="KAK9497523.1"/>
    <property type="molecule type" value="Genomic_DNA"/>
</dbReference>
<dbReference type="Pfam" id="PF00112">
    <property type="entry name" value="Peptidase_C1"/>
    <property type="match status" value="1"/>
</dbReference>
<name>A0AAW1CL39_9HEMI</name>
<feature type="domain" description="Peptidase C1A papain C-terminal" evidence="1">
    <location>
        <begin position="5"/>
        <end position="75"/>
    </location>
</feature>
<dbReference type="InterPro" id="IPR038765">
    <property type="entry name" value="Papain-like_cys_pep_sf"/>
</dbReference>
<evidence type="ECO:0000313" key="3">
    <source>
        <dbReference type="Proteomes" id="UP001461498"/>
    </source>
</evidence>
<dbReference type="GO" id="GO:0008234">
    <property type="term" value="F:cysteine-type peptidase activity"/>
    <property type="evidence" value="ECO:0007669"/>
    <property type="project" value="InterPro"/>
</dbReference>
<proteinExistence type="predicted"/>
<dbReference type="Proteomes" id="UP001461498">
    <property type="component" value="Unassembled WGS sequence"/>
</dbReference>
<dbReference type="InterPro" id="IPR000668">
    <property type="entry name" value="Peptidase_C1A_C"/>
</dbReference>
<evidence type="ECO:0000313" key="2">
    <source>
        <dbReference type="EMBL" id="KAK9497523.1"/>
    </source>
</evidence>
<protein>
    <recommendedName>
        <fullName evidence="1">Peptidase C1A papain C-terminal domain-containing protein</fullName>
    </recommendedName>
</protein>
<evidence type="ECO:0000259" key="1">
    <source>
        <dbReference type="Pfam" id="PF00112"/>
    </source>
</evidence>
<dbReference type="GO" id="GO:0006508">
    <property type="term" value="P:proteolysis"/>
    <property type="evidence" value="ECO:0007669"/>
    <property type="project" value="InterPro"/>
</dbReference>
<sequence>MRSLLAFSIVSVAETMSALKTGQLQDLSVQEMIDCAGNGNLGCNGGDTCSLIEWLVFNKINIETEKEYPLVLKNEISIGENVCGIAHEVTVFDVV</sequence>
<keyword evidence="3" id="KW-1185">Reference proteome</keyword>
<accession>A0AAW1CL39</accession>
<organism evidence="2 3">
    <name type="scientific">Rhynocoris fuscipes</name>
    <dbReference type="NCBI Taxonomy" id="488301"/>
    <lineage>
        <taxon>Eukaryota</taxon>
        <taxon>Metazoa</taxon>
        <taxon>Ecdysozoa</taxon>
        <taxon>Arthropoda</taxon>
        <taxon>Hexapoda</taxon>
        <taxon>Insecta</taxon>
        <taxon>Pterygota</taxon>
        <taxon>Neoptera</taxon>
        <taxon>Paraneoptera</taxon>
        <taxon>Hemiptera</taxon>
        <taxon>Heteroptera</taxon>
        <taxon>Panheteroptera</taxon>
        <taxon>Cimicomorpha</taxon>
        <taxon>Reduviidae</taxon>
        <taxon>Harpactorinae</taxon>
        <taxon>Harpactorini</taxon>
        <taxon>Rhynocoris</taxon>
    </lineage>
</organism>